<name>A0A0A9BU52_ARUDO</name>
<protein>
    <submittedName>
        <fullName evidence="1">Uncharacterized protein</fullName>
    </submittedName>
</protein>
<reference evidence="1" key="2">
    <citation type="journal article" date="2015" name="Data Brief">
        <title>Shoot transcriptome of the giant reed, Arundo donax.</title>
        <authorList>
            <person name="Barrero R.A."/>
            <person name="Guerrero F.D."/>
            <person name="Moolhuijzen P."/>
            <person name="Goolsby J.A."/>
            <person name="Tidwell J."/>
            <person name="Bellgard S.E."/>
            <person name="Bellgard M.I."/>
        </authorList>
    </citation>
    <scope>NUCLEOTIDE SEQUENCE</scope>
    <source>
        <tissue evidence="1">Shoot tissue taken approximately 20 cm above the soil surface</tissue>
    </source>
</reference>
<sequence>MVSSDDASPRVAPRCSI</sequence>
<evidence type="ECO:0000313" key="1">
    <source>
        <dbReference type="EMBL" id="JAD62802.1"/>
    </source>
</evidence>
<reference evidence="1" key="1">
    <citation type="submission" date="2014-09" db="EMBL/GenBank/DDBJ databases">
        <authorList>
            <person name="Magalhaes I.L.F."/>
            <person name="Oliveira U."/>
            <person name="Santos F.R."/>
            <person name="Vidigal T.H.D.A."/>
            <person name="Brescovit A.D."/>
            <person name="Santos A.J."/>
        </authorList>
    </citation>
    <scope>NUCLEOTIDE SEQUENCE</scope>
    <source>
        <tissue evidence="1">Shoot tissue taken approximately 20 cm above the soil surface</tissue>
    </source>
</reference>
<organism evidence="1">
    <name type="scientific">Arundo donax</name>
    <name type="common">Giant reed</name>
    <name type="synonym">Donax arundinaceus</name>
    <dbReference type="NCBI Taxonomy" id="35708"/>
    <lineage>
        <taxon>Eukaryota</taxon>
        <taxon>Viridiplantae</taxon>
        <taxon>Streptophyta</taxon>
        <taxon>Embryophyta</taxon>
        <taxon>Tracheophyta</taxon>
        <taxon>Spermatophyta</taxon>
        <taxon>Magnoliopsida</taxon>
        <taxon>Liliopsida</taxon>
        <taxon>Poales</taxon>
        <taxon>Poaceae</taxon>
        <taxon>PACMAD clade</taxon>
        <taxon>Arundinoideae</taxon>
        <taxon>Arundineae</taxon>
        <taxon>Arundo</taxon>
    </lineage>
</organism>
<dbReference type="EMBL" id="GBRH01235093">
    <property type="protein sequence ID" value="JAD62802.1"/>
    <property type="molecule type" value="Transcribed_RNA"/>
</dbReference>
<proteinExistence type="predicted"/>
<accession>A0A0A9BU52</accession>
<dbReference type="AlphaFoldDB" id="A0A0A9BU52"/>